<dbReference type="CDD" id="cd06661">
    <property type="entry name" value="GGCT_like"/>
    <property type="match status" value="1"/>
</dbReference>
<dbReference type="EMBL" id="HBGS01004712">
    <property type="protein sequence ID" value="CAD9375028.1"/>
    <property type="molecule type" value="Transcribed_RNA"/>
</dbReference>
<reference evidence="1" key="1">
    <citation type="submission" date="2021-01" db="EMBL/GenBank/DDBJ databases">
        <authorList>
            <person name="Corre E."/>
            <person name="Pelletier E."/>
            <person name="Niang G."/>
            <person name="Scheremetjew M."/>
            <person name="Finn R."/>
            <person name="Kale V."/>
            <person name="Holt S."/>
            <person name="Cochrane G."/>
            <person name="Meng A."/>
            <person name="Brown T."/>
            <person name="Cohen L."/>
        </authorList>
    </citation>
    <scope>NUCLEOTIDE SEQUENCE</scope>
    <source>
        <strain evidence="1">CCMP1381</strain>
    </source>
</reference>
<dbReference type="InterPro" id="IPR013024">
    <property type="entry name" value="GGCT-like"/>
</dbReference>
<protein>
    <recommendedName>
        <fullName evidence="2">Gamma-glutamylcyclotransferase</fullName>
    </recommendedName>
</protein>
<sequence length="153" mass="17631">MMNPAKFKVRNLTPIESWPVRCVGFERRFWGKYGMAEIRERDGAEFHAVLHRVSAVDMAVLDEMERGYIRKDIECFRYDGTRIVATGYQFDLSKIMVNEARPPSERYKKLMLDGMRHYGCDPGAIDQMEAVITQEDMARQGINWNTGAASTVD</sequence>
<gene>
    <name evidence="1" type="ORF">DSPE1174_LOCUS2426</name>
</gene>
<evidence type="ECO:0008006" key="2">
    <source>
        <dbReference type="Google" id="ProtNLM"/>
    </source>
</evidence>
<dbReference type="InterPro" id="IPR036568">
    <property type="entry name" value="GGCT-like_sf"/>
</dbReference>
<dbReference type="Gene3D" id="3.10.490.10">
    <property type="entry name" value="Gamma-glutamyl cyclotransferase-like"/>
    <property type="match status" value="1"/>
</dbReference>
<name>A0A7S2AQY1_9STRA</name>
<organism evidence="1">
    <name type="scientific">Octactis speculum</name>
    <dbReference type="NCBI Taxonomy" id="3111310"/>
    <lineage>
        <taxon>Eukaryota</taxon>
        <taxon>Sar</taxon>
        <taxon>Stramenopiles</taxon>
        <taxon>Ochrophyta</taxon>
        <taxon>Dictyochophyceae</taxon>
        <taxon>Dictyochales</taxon>
        <taxon>Dictyochaceae</taxon>
        <taxon>Octactis</taxon>
    </lineage>
</organism>
<proteinExistence type="predicted"/>
<dbReference type="AlphaFoldDB" id="A0A7S2AQY1"/>
<evidence type="ECO:0000313" key="1">
    <source>
        <dbReference type="EMBL" id="CAD9375028.1"/>
    </source>
</evidence>
<dbReference type="SUPFAM" id="SSF110857">
    <property type="entry name" value="Gamma-glutamyl cyclotransferase-like"/>
    <property type="match status" value="1"/>
</dbReference>
<accession>A0A7S2AQY1</accession>